<accession>A0A9X1LXP8</accession>
<evidence type="ECO:0000313" key="7">
    <source>
        <dbReference type="Proteomes" id="UP001139354"/>
    </source>
</evidence>
<keyword evidence="7" id="KW-1185">Reference proteome</keyword>
<dbReference type="SUPFAM" id="SSF56801">
    <property type="entry name" value="Acetyl-CoA synthetase-like"/>
    <property type="match status" value="1"/>
</dbReference>
<dbReference type="InterPro" id="IPR045851">
    <property type="entry name" value="AMP-bd_C_sf"/>
</dbReference>
<comment type="similarity">
    <text evidence="1">Belongs to the ATP-dependent AMP-binding enzyme family.</text>
</comment>
<gene>
    <name evidence="6" type="ORF">KEC57_17690</name>
</gene>
<evidence type="ECO:0000256" key="4">
    <source>
        <dbReference type="ARBA" id="ARBA00023098"/>
    </source>
</evidence>
<dbReference type="CDD" id="cd05931">
    <property type="entry name" value="FAAL"/>
    <property type="match status" value="1"/>
</dbReference>
<dbReference type="AlphaFoldDB" id="A0A9X1LXP8"/>
<keyword evidence="3" id="KW-0276">Fatty acid metabolism</keyword>
<dbReference type="Pfam" id="PF00501">
    <property type="entry name" value="AMP-binding"/>
    <property type="match status" value="1"/>
</dbReference>
<evidence type="ECO:0000313" key="6">
    <source>
        <dbReference type="EMBL" id="MCC2034024.1"/>
    </source>
</evidence>
<dbReference type="Gene3D" id="3.30.300.30">
    <property type="match status" value="1"/>
</dbReference>
<sequence length="576" mass="60312">MFADRTTLVDGLRNSAATLGDENGITYYDSPDESRYRGYADLDLRARAIADALVRRGFGPGDFAAIGLTAGLDWADAAFGTLYAGLAFVPAPVAGYGTGPQLGDRVAAIARSAEASLFITDAGVLERLGGGLPGLDIPVVLLEDLLAEGDAEAWSPPAIDVDSIAYLLFTSGSTGDPKGVIATHGTVIGTANASGVLFGSNPSAVLVGWSPMHHIMGLLLQVIIPAVNGAKAVVTSTEQFQRRPVFWLQLISKHRGTMTAAGNFAFALCTQLATDEQIAELDLSSLTAMFSGSEPVRPETLNAFLERFASTGITESVIAPVMGMTEANLISGKFPEDDLVIRRFDAAALETGSLEPSTGDGSVEWVSCGRPSDDTTVVIVDPDTFEPVPDGTVGEIWVSSPMVSPGYFRRPDATAETFGHTLPAIAGSFMRTGDLAAVLDGQLYVTGRLKEMIIVRGRNLYPQDIEAAARPLSPAVGIGAAFELANHPSAVGVVLEIDEEALGESGEDVDALADRIRAELVTRISLPSIAVALVAQGSLPRTATGKVRRGPTRAQLEQGAIVTLHSSGYRSATLSV</sequence>
<dbReference type="InterPro" id="IPR042099">
    <property type="entry name" value="ANL_N_sf"/>
</dbReference>
<name>A0A9X1LXP8_9MICO</name>
<dbReference type="PANTHER" id="PTHR22754">
    <property type="entry name" value="DISCO-INTERACTING PROTEIN 2 DIP2 -RELATED"/>
    <property type="match status" value="1"/>
</dbReference>
<evidence type="ECO:0000259" key="5">
    <source>
        <dbReference type="Pfam" id="PF00501"/>
    </source>
</evidence>
<dbReference type="Gene3D" id="3.40.50.12780">
    <property type="entry name" value="N-terminal domain of ligase-like"/>
    <property type="match status" value="1"/>
</dbReference>
<dbReference type="GO" id="GO:0005886">
    <property type="term" value="C:plasma membrane"/>
    <property type="evidence" value="ECO:0007669"/>
    <property type="project" value="TreeGrafter"/>
</dbReference>
<organism evidence="6 7">
    <name type="scientific">Microbacterium allomyrinae</name>
    <dbReference type="NCBI Taxonomy" id="2830666"/>
    <lineage>
        <taxon>Bacteria</taxon>
        <taxon>Bacillati</taxon>
        <taxon>Actinomycetota</taxon>
        <taxon>Actinomycetes</taxon>
        <taxon>Micrococcales</taxon>
        <taxon>Microbacteriaceae</taxon>
        <taxon>Microbacterium</taxon>
    </lineage>
</organism>
<dbReference type="Proteomes" id="UP001139354">
    <property type="component" value="Unassembled WGS sequence"/>
</dbReference>
<comment type="caution">
    <text evidence="6">The sequence shown here is derived from an EMBL/GenBank/DDBJ whole genome shotgun (WGS) entry which is preliminary data.</text>
</comment>
<dbReference type="InterPro" id="IPR040097">
    <property type="entry name" value="FAAL/FAAC"/>
</dbReference>
<dbReference type="InterPro" id="IPR000873">
    <property type="entry name" value="AMP-dep_synth/lig_dom"/>
</dbReference>
<dbReference type="EMBL" id="JAGTTN010000009">
    <property type="protein sequence ID" value="MCC2034024.1"/>
    <property type="molecule type" value="Genomic_DNA"/>
</dbReference>
<dbReference type="FunFam" id="3.40.50.12780:FF:000013">
    <property type="entry name" value="Long-chain-fatty-acid--AMP ligase FadD32"/>
    <property type="match status" value="1"/>
</dbReference>
<dbReference type="RefSeq" id="WP_229386026.1">
    <property type="nucleotide sequence ID" value="NZ_JAGTTN010000009.1"/>
</dbReference>
<dbReference type="GO" id="GO:0071766">
    <property type="term" value="P:Actinobacterium-type cell wall biogenesis"/>
    <property type="evidence" value="ECO:0007669"/>
    <property type="project" value="UniProtKB-ARBA"/>
</dbReference>
<dbReference type="PROSITE" id="PS00455">
    <property type="entry name" value="AMP_BINDING"/>
    <property type="match status" value="1"/>
</dbReference>
<protein>
    <submittedName>
        <fullName evidence="6">Fatty acyl-AMP ligase</fullName>
    </submittedName>
</protein>
<keyword evidence="2 6" id="KW-0436">Ligase</keyword>
<feature type="domain" description="AMP-dependent synthetase/ligase" evidence="5">
    <location>
        <begin position="27"/>
        <end position="408"/>
    </location>
</feature>
<dbReference type="GO" id="GO:0006633">
    <property type="term" value="P:fatty acid biosynthetic process"/>
    <property type="evidence" value="ECO:0007669"/>
    <property type="project" value="TreeGrafter"/>
</dbReference>
<dbReference type="GO" id="GO:0016874">
    <property type="term" value="F:ligase activity"/>
    <property type="evidence" value="ECO:0007669"/>
    <property type="project" value="UniProtKB-KW"/>
</dbReference>
<dbReference type="GO" id="GO:0070566">
    <property type="term" value="F:adenylyltransferase activity"/>
    <property type="evidence" value="ECO:0007669"/>
    <property type="project" value="TreeGrafter"/>
</dbReference>
<evidence type="ECO:0000256" key="2">
    <source>
        <dbReference type="ARBA" id="ARBA00022598"/>
    </source>
</evidence>
<proteinExistence type="inferred from homology"/>
<keyword evidence="4" id="KW-0443">Lipid metabolism</keyword>
<evidence type="ECO:0000256" key="3">
    <source>
        <dbReference type="ARBA" id="ARBA00022832"/>
    </source>
</evidence>
<dbReference type="InterPro" id="IPR020845">
    <property type="entry name" value="AMP-binding_CS"/>
</dbReference>
<reference evidence="6" key="1">
    <citation type="submission" date="2021-04" db="EMBL/GenBank/DDBJ databases">
        <title>Microbacterium tenobrionis sp. nov. and Microbacterium allomyrinae sp. nov., isolated from larvae of Tenobrio molitor and Allomyrina dichotoma, respectively.</title>
        <authorList>
            <person name="Lee S.D."/>
        </authorList>
    </citation>
    <scope>NUCLEOTIDE SEQUENCE</scope>
    <source>
        <strain evidence="6">BWT-G7</strain>
    </source>
</reference>
<dbReference type="PANTHER" id="PTHR22754:SF32">
    <property type="entry name" value="DISCO-INTERACTING PROTEIN 2"/>
    <property type="match status" value="1"/>
</dbReference>
<evidence type="ECO:0000256" key="1">
    <source>
        <dbReference type="ARBA" id="ARBA00006432"/>
    </source>
</evidence>